<dbReference type="InterPro" id="IPR004214">
    <property type="entry name" value="Conotoxin"/>
</dbReference>
<dbReference type="RefSeq" id="XP_012651308.1">
    <property type="nucleotide sequence ID" value="XM_012795854.1"/>
</dbReference>
<dbReference type="GeneID" id="24441254"/>
<gene>
    <name evidence="4" type="ORF">TTHERM_000965394</name>
</gene>
<accession>W7X9R5</accession>
<sequence length="81" mass="8946">MRFNLVALILLVLFVFSNAHLRMAEETQAQTETQPQAEAETQTEGKVEPLMCQRQGQLCGIGLPSCCSGLCCNYSFGCQRC</sequence>
<evidence type="ECO:0000256" key="2">
    <source>
        <dbReference type="ARBA" id="ARBA00022525"/>
    </source>
</evidence>
<organism evidence="4 5">
    <name type="scientific">Tetrahymena thermophila (strain SB210)</name>
    <dbReference type="NCBI Taxonomy" id="312017"/>
    <lineage>
        <taxon>Eukaryota</taxon>
        <taxon>Sar</taxon>
        <taxon>Alveolata</taxon>
        <taxon>Ciliophora</taxon>
        <taxon>Intramacronucleata</taxon>
        <taxon>Oligohymenophorea</taxon>
        <taxon>Hymenostomatida</taxon>
        <taxon>Tetrahymenina</taxon>
        <taxon>Tetrahymenidae</taxon>
        <taxon>Tetrahymena</taxon>
    </lineage>
</organism>
<name>W7X9R5_TETTS</name>
<keyword evidence="3" id="KW-0732">Signal</keyword>
<keyword evidence="5" id="KW-1185">Reference proteome</keyword>
<dbReference type="Pfam" id="PF02950">
    <property type="entry name" value="Conotoxin"/>
    <property type="match status" value="1"/>
</dbReference>
<evidence type="ECO:0000313" key="5">
    <source>
        <dbReference type="Proteomes" id="UP000009168"/>
    </source>
</evidence>
<dbReference type="GO" id="GO:0008200">
    <property type="term" value="F:ion channel inhibitor activity"/>
    <property type="evidence" value="ECO:0007669"/>
    <property type="project" value="InterPro"/>
</dbReference>
<reference evidence="5" key="1">
    <citation type="journal article" date="2006" name="PLoS Biol.">
        <title>Macronuclear genome sequence of the ciliate Tetrahymena thermophila, a model eukaryote.</title>
        <authorList>
            <person name="Eisen J.A."/>
            <person name="Coyne R.S."/>
            <person name="Wu M."/>
            <person name="Wu D."/>
            <person name="Thiagarajan M."/>
            <person name="Wortman J.R."/>
            <person name="Badger J.H."/>
            <person name="Ren Q."/>
            <person name="Amedeo P."/>
            <person name="Jones K.M."/>
            <person name="Tallon L.J."/>
            <person name="Delcher A.L."/>
            <person name="Salzberg S.L."/>
            <person name="Silva J.C."/>
            <person name="Haas B.J."/>
            <person name="Majoros W.H."/>
            <person name="Farzad M."/>
            <person name="Carlton J.M."/>
            <person name="Smith R.K. Jr."/>
            <person name="Garg J."/>
            <person name="Pearlman R.E."/>
            <person name="Karrer K.M."/>
            <person name="Sun L."/>
            <person name="Manning G."/>
            <person name="Elde N.C."/>
            <person name="Turkewitz A.P."/>
            <person name="Asai D.J."/>
            <person name="Wilkes D.E."/>
            <person name="Wang Y."/>
            <person name="Cai H."/>
            <person name="Collins K."/>
            <person name="Stewart B.A."/>
            <person name="Lee S.R."/>
            <person name="Wilamowska K."/>
            <person name="Weinberg Z."/>
            <person name="Ruzzo W.L."/>
            <person name="Wloga D."/>
            <person name="Gaertig J."/>
            <person name="Frankel J."/>
            <person name="Tsao C.-C."/>
            <person name="Gorovsky M.A."/>
            <person name="Keeling P.J."/>
            <person name="Waller R.F."/>
            <person name="Patron N.J."/>
            <person name="Cherry J.M."/>
            <person name="Stover N.A."/>
            <person name="Krieger C.J."/>
            <person name="del Toro C."/>
            <person name="Ryder H.F."/>
            <person name="Williamson S.C."/>
            <person name="Barbeau R.A."/>
            <person name="Hamilton E.P."/>
            <person name="Orias E."/>
        </authorList>
    </citation>
    <scope>NUCLEOTIDE SEQUENCE [LARGE SCALE GENOMIC DNA]</scope>
    <source>
        <strain evidence="5">SB210</strain>
    </source>
</reference>
<comment type="subcellular location">
    <subcellularLocation>
        <location evidence="1">Secreted</location>
    </subcellularLocation>
</comment>
<proteinExistence type="predicted"/>
<feature type="signal peptide" evidence="3">
    <location>
        <begin position="1"/>
        <end position="19"/>
    </location>
</feature>
<protein>
    <submittedName>
        <fullName evidence="4">Conotoxin protein</fullName>
    </submittedName>
</protein>
<evidence type="ECO:0000313" key="4">
    <source>
        <dbReference type="EMBL" id="EWS76155.1"/>
    </source>
</evidence>
<dbReference type="EMBL" id="GG662838">
    <property type="protein sequence ID" value="EWS76155.1"/>
    <property type="molecule type" value="Genomic_DNA"/>
</dbReference>
<dbReference type="GO" id="GO:0005576">
    <property type="term" value="C:extracellular region"/>
    <property type="evidence" value="ECO:0007669"/>
    <property type="project" value="UniProtKB-SubCell"/>
</dbReference>
<keyword evidence="2" id="KW-0964">Secreted</keyword>
<evidence type="ECO:0000256" key="3">
    <source>
        <dbReference type="SAM" id="SignalP"/>
    </source>
</evidence>
<dbReference type="AlphaFoldDB" id="W7X9R5"/>
<feature type="chain" id="PRO_5004905798" evidence="3">
    <location>
        <begin position="20"/>
        <end position="81"/>
    </location>
</feature>
<dbReference type="KEGG" id="tet:TTHERM_000965394"/>
<dbReference type="Proteomes" id="UP000009168">
    <property type="component" value="Unassembled WGS sequence"/>
</dbReference>
<evidence type="ECO:0000256" key="1">
    <source>
        <dbReference type="ARBA" id="ARBA00004613"/>
    </source>
</evidence>
<dbReference type="InParanoid" id="W7X9R5"/>